<feature type="domain" description="Fe/B12 periplasmic-binding" evidence="3">
    <location>
        <begin position="52"/>
        <end position="319"/>
    </location>
</feature>
<keyword evidence="2" id="KW-0732">Signal</keyword>
<protein>
    <submittedName>
        <fullName evidence="4">ABC transporter substrate-binding protein</fullName>
    </submittedName>
</protein>
<dbReference type="EMBL" id="CP070496">
    <property type="protein sequence ID" value="QSB04174.1"/>
    <property type="molecule type" value="Genomic_DNA"/>
</dbReference>
<dbReference type="PANTHER" id="PTHR30535:SF34">
    <property type="entry name" value="MOLYBDATE-BINDING PROTEIN MOLA"/>
    <property type="match status" value="1"/>
</dbReference>
<organism evidence="4 5">
    <name type="scientific">Natronoglycomyces albus</name>
    <dbReference type="NCBI Taxonomy" id="2811108"/>
    <lineage>
        <taxon>Bacteria</taxon>
        <taxon>Bacillati</taxon>
        <taxon>Actinomycetota</taxon>
        <taxon>Actinomycetes</taxon>
        <taxon>Glycomycetales</taxon>
        <taxon>Glycomycetaceae</taxon>
        <taxon>Natronoglycomyces</taxon>
    </lineage>
</organism>
<dbReference type="Gene3D" id="3.40.50.1980">
    <property type="entry name" value="Nitrogenase molybdenum iron protein domain"/>
    <property type="match status" value="2"/>
</dbReference>
<proteinExistence type="inferred from homology"/>
<feature type="chain" id="PRO_5034826823" evidence="2">
    <location>
        <begin position="23"/>
        <end position="319"/>
    </location>
</feature>
<evidence type="ECO:0000259" key="3">
    <source>
        <dbReference type="PROSITE" id="PS50983"/>
    </source>
</evidence>
<dbReference type="PROSITE" id="PS50983">
    <property type="entry name" value="FE_B12_PBP"/>
    <property type="match status" value="1"/>
</dbReference>
<reference evidence="4" key="1">
    <citation type="submission" date="2021-02" db="EMBL/GenBank/DDBJ databases">
        <title>Natronoglycomyces albus gen. nov., sp. nov, a haloalkaliphilic actinobacterium from a soda solonchak soil.</title>
        <authorList>
            <person name="Sorokin D.Y."/>
            <person name="Khijniak T.V."/>
            <person name="Zakharycheva A.P."/>
            <person name="Boueva O.V."/>
            <person name="Ariskina E.V."/>
            <person name="Hahnke R.L."/>
            <person name="Bunk B."/>
            <person name="Sproer C."/>
            <person name="Schumann P."/>
            <person name="Evtushenko L.I."/>
            <person name="Kublanov I.V."/>
        </authorList>
    </citation>
    <scope>NUCLEOTIDE SEQUENCE</scope>
    <source>
        <strain evidence="4">DSM 106290</strain>
    </source>
</reference>
<sequence length="319" mass="33461">MRKASLIIPAATLLAVTACANASQPEANSQEAYPLTVDNCGEDQIIESKPETILTIGTAAISLLDAAGATDRIVARAGEFGADLPTDLQHEPTDAEIIDPSDPTTEKIIGANADIIVGYGLFNADDADLEDLGIPNLVIFGECSHDTPVGESVNFEAVITDIERLATVFDTLHEAAPALADFRSELADLDAAASEDISGSAAGVYYFSATGDISAFGGYSMLDDIFGRIGLDHVYGDETAAYVSSGIETLLDADPEYIVISYGIHGESAEEATQRFLSEPGAADLQAVTNDNVILVPNDDLTATPDALRGYRAIIEATQ</sequence>
<evidence type="ECO:0000313" key="5">
    <source>
        <dbReference type="Proteomes" id="UP000662939"/>
    </source>
</evidence>
<dbReference type="RefSeq" id="WP_213170174.1">
    <property type="nucleotide sequence ID" value="NZ_CP070496.1"/>
</dbReference>
<dbReference type="PROSITE" id="PS51257">
    <property type="entry name" value="PROKAR_LIPOPROTEIN"/>
    <property type="match status" value="1"/>
</dbReference>
<dbReference type="InterPro" id="IPR050902">
    <property type="entry name" value="ABC_Transporter_SBP"/>
</dbReference>
<feature type="signal peptide" evidence="2">
    <location>
        <begin position="1"/>
        <end position="22"/>
    </location>
</feature>
<evidence type="ECO:0000313" key="4">
    <source>
        <dbReference type="EMBL" id="QSB04174.1"/>
    </source>
</evidence>
<keyword evidence="5" id="KW-1185">Reference proteome</keyword>
<accession>A0A895XFS0</accession>
<dbReference type="SUPFAM" id="SSF53807">
    <property type="entry name" value="Helical backbone' metal receptor"/>
    <property type="match status" value="1"/>
</dbReference>
<dbReference type="InterPro" id="IPR002491">
    <property type="entry name" value="ABC_transptr_periplasmic_BD"/>
</dbReference>
<dbReference type="PANTHER" id="PTHR30535">
    <property type="entry name" value="VITAMIN B12-BINDING PROTEIN"/>
    <property type="match status" value="1"/>
</dbReference>
<dbReference type="Pfam" id="PF01497">
    <property type="entry name" value="Peripla_BP_2"/>
    <property type="match status" value="1"/>
</dbReference>
<evidence type="ECO:0000256" key="2">
    <source>
        <dbReference type="SAM" id="SignalP"/>
    </source>
</evidence>
<dbReference type="Proteomes" id="UP000662939">
    <property type="component" value="Chromosome"/>
</dbReference>
<dbReference type="KEGG" id="nav:JQS30_10150"/>
<evidence type="ECO:0000256" key="1">
    <source>
        <dbReference type="ARBA" id="ARBA00008814"/>
    </source>
</evidence>
<gene>
    <name evidence="4" type="ORF">JQS30_10150</name>
</gene>
<dbReference type="AlphaFoldDB" id="A0A895XFS0"/>
<name>A0A895XFS0_9ACTN</name>
<comment type="similarity">
    <text evidence="1">Belongs to the bacterial solute-binding protein 8 family.</text>
</comment>